<keyword evidence="11" id="KW-1185">Reference proteome</keyword>
<evidence type="ECO:0000313" key="11">
    <source>
        <dbReference type="Proteomes" id="UP000610760"/>
    </source>
</evidence>
<feature type="repeat" description="Cell wall-binding" evidence="8">
    <location>
        <begin position="85"/>
        <end position="104"/>
    </location>
</feature>
<evidence type="ECO:0000313" key="10">
    <source>
        <dbReference type="EMBL" id="MBC8560219.1"/>
    </source>
</evidence>
<dbReference type="EMBL" id="JACRSV010000002">
    <property type="protein sequence ID" value="MBC8560219.1"/>
    <property type="molecule type" value="Genomic_DNA"/>
</dbReference>
<dbReference type="Pfam" id="PF02618">
    <property type="entry name" value="YceG"/>
    <property type="match status" value="1"/>
</dbReference>
<keyword evidence="7" id="KW-0961">Cell wall biogenesis/degradation</keyword>
<accession>A0A926I7R7</accession>
<keyword evidence="6" id="KW-0456">Lyase</keyword>
<feature type="signal peptide" evidence="9">
    <location>
        <begin position="1"/>
        <end position="27"/>
    </location>
</feature>
<name>A0A926I7R7_9FIRM</name>
<dbReference type="GO" id="GO:0071555">
    <property type="term" value="P:cell wall organization"/>
    <property type="evidence" value="ECO:0007669"/>
    <property type="project" value="UniProtKB-KW"/>
</dbReference>
<gene>
    <name evidence="10" type="primary">mltG</name>
    <name evidence="10" type="ORF">H8710_09080</name>
</gene>
<keyword evidence="1" id="KW-1003">Cell membrane</keyword>
<protein>
    <submittedName>
        <fullName evidence="10">Endolytic transglycosylase MltG</fullName>
    </submittedName>
</protein>
<feature type="repeat" description="Cell wall-binding" evidence="8">
    <location>
        <begin position="65"/>
        <end position="84"/>
    </location>
</feature>
<reference evidence="10" key="1">
    <citation type="submission" date="2020-08" db="EMBL/GenBank/DDBJ databases">
        <title>Genome public.</title>
        <authorList>
            <person name="Liu C."/>
            <person name="Sun Q."/>
        </authorList>
    </citation>
    <scope>NUCLEOTIDE SEQUENCE</scope>
    <source>
        <strain evidence="10">NSJ-33</strain>
    </source>
</reference>
<dbReference type="Proteomes" id="UP000610760">
    <property type="component" value="Unassembled WGS sequence"/>
</dbReference>
<dbReference type="Gene3D" id="2.10.270.10">
    <property type="entry name" value="Cholin Binding"/>
    <property type="match status" value="1"/>
</dbReference>
<dbReference type="PROSITE" id="PS51170">
    <property type="entry name" value="CW"/>
    <property type="match status" value="2"/>
</dbReference>
<keyword evidence="3" id="KW-0677">Repeat</keyword>
<evidence type="ECO:0000256" key="4">
    <source>
        <dbReference type="ARBA" id="ARBA00022989"/>
    </source>
</evidence>
<comment type="caution">
    <text evidence="10">The sequence shown here is derived from an EMBL/GenBank/DDBJ whole genome shotgun (WGS) entry which is preliminary data.</text>
</comment>
<dbReference type="InterPro" id="IPR003770">
    <property type="entry name" value="MLTG-like"/>
</dbReference>
<dbReference type="Gene3D" id="2.20.120.10">
    <property type="entry name" value="Multimodular pneumococcal cell wall endolysin, domain 3"/>
    <property type="match status" value="2"/>
</dbReference>
<dbReference type="Pfam" id="PF01473">
    <property type="entry name" value="Choline_bind_1"/>
    <property type="match status" value="1"/>
</dbReference>
<evidence type="ECO:0000256" key="3">
    <source>
        <dbReference type="ARBA" id="ARBA00022737"/>
    </source>
</evidence>
<evidence type="ECO:0000256" key="2">
    <source>
        <dbReference type="ARBA" id="ARBA00022692"/>
    </source>
</evidence>
<evidence type="ECO:0000256" key="8">
    <source>
        <dbReference type="PROSITE-ProRule" id="PRU00591"/>
    </source>
</evidence>
<sequence length="409" mass="46029">MKKILRKCTAVSLVLAAALSLPMTASAGWVQNGEQWSYTQNGVTVQNGWKKIDSTWYFFKDGVMQRGWLSDNGAWYYLQNSGAMKTGWLLDGGKWYYLNTDGTMRKGWLKTSGEWYFMNAGGVMQTSLIQVDGVNYDMGTDGKMKETTPVGYPYFAYNRSGNTTQMVLPEKTGETATVNLWEGMSLKMMAQRLNDKGVCRYEDFLKAANTLKPDFPFNDEIPNGVFYRYEGYLFPDTYEFYLHESAETVVKKMMDNFEKKMTDDLTSRIKASGRSFNEVMTLASIVQGEAGDQVNMRKVAQVYINRLNNPSTFPKLQANPTTNYANQVILAADPSATTLAAAYDTYKANGLIPGPINNPGLMAIEAVLNPDTSVDDYFFCTDKVTKEFYYAKTWEEHKANTIKAGLAKE</sequence>
<evidence type="ECO:0000256" key="1">
    <source>
        <dbReference type="ARBA" id="ARBA00022475"/>
    </source>
</evidence>
<dbReference type="PANTHER" id="PTHR30518:SF2">
    <property type="entry name" value="ENDOLYTIC MUREIN TRANSGLYCOSYLASE"/>
    <property type="match status" value="1"/>
</dbReference>
<dbReference type="PANTHER" id="PTHR30518">
    <property type="entry name" value="ENDOLYTIC MUREIN TRANSGLYCOSYLASE"/>
    <property type="match status" value="1"/>
</dbReference>
<evidence type="ECO:0000256" key="6">
    <source>
        <dbReference type="ARBA" id="ARBA00023239"/>
    </source>
</evidence>
<keyword evidence="9" id="KW-0732">Signal</keyword>
<dbReference type="SUPFAM" id="SSF69360">
    <property type="entry name" value="Cell wall binding repeat"/>
    <property type="match status" value="1"/>
</dbReference>
<evidence type="ECO:0000256" key="5">
    <source>
        <dbReference type="ARBA" id="ARBA00023136"/>
    </source>
</evidence>
<feature type="chain" id="PRO_5037643734" evidence="9">
    <location>
        <begin position="28"/>
        <end position="409"/>
    </location>
</feature>
<evidence type="ECO:0000256" key="7">
    <source>
        <dbReference type="ARBA" id="ARBA00023316"/>
    </source>
</evidence>
<dbReference type="NCBIfam" id="TIGR00247">
    <property type="entry name" value="endolytic transglycosylase MltG"/>
    <property type="match status" value="1"/>
</dbReference>
<dbReference type="RefSeq" id="WP_249295197.1">
    <property type="nucleotide sequence ID" value="NZ_JACRSV010000002.1"/>
</dbReference>
<dbReference type="Pfam" id="PF19127">
    <property type="entry name" value="Choline_bind_3"/>
    <property type="match status" value="1"/>
</dbReference>
<evidence type="ECO:0000256" key="9">
    <source>
        <dbReference type="SAM" id="SignalP"/>
    </source>
</evidence>
<keyword evidence="2" id="KW-0812">Transmembrane</keyword>
<organism evidence="10 11">
    <name type="scientific">Fumia xinanensis</name>
    <dbReference type="NCBI Taxonomy" id="2763659"/>
    <lineage>
        <taxon>Bacteria</taxon>
        <taxon>Bacillati</taxon>
        <taxon>Bacillota</taxon>
        <taxon>Clostridia</taxon>
        <taxon>Eubacteriales</taxon>
        <taxon>Oscillospiraceae</taxon>
        <taxon>Fumia</taxon>
    </lineage>
</organism>
<dbReference type="AlphaFoldDB" id="A0A926I7R7"/>
<keyword evidence="5" id="KW-0472">Membrane</keyword>
<dbReference type="GO" id="GO:0016829">
    <property type="term" value="F:lyase activity"/>
    <property type="evidence" value="ECO:0007669"/>
    <property type="project" value="UniProtKB-KW"/>
</dbReference>
<keyword evidence="4" id="KW-1133">Transmembrane helix</keyword>
<dbReference type="InterPro" id="IPR018337">
    <property type="entry name" value="Cell_wall/Cho-bd_repeat"/>
</dbReference>
<proteinExistence type="predicted"/>